<dbReference type="Pfam" id="PF01052">
    <property type="entry name" value="FliMN_C"/>
    <property type="match status" value="1"/>
</dbReference>
<evidence type="ECO:0000256" key="9">
    <source>
        <dbReference type="ARBA" id="ARBA00023143"/>
    </source>
</evidence>
<organism evidence="12">
    <name type="scientific">Liquorilactobacillus ghanensis</name>
    <dbReference type="NCBI Taxonomy" id="399370"/>
    <lineage>
        <taxon>Bacteria</taxon>
        <taxon>Bacillati</taxon>
        <taxon>Bacillota</taxon>
        <taxon>Bacilli</taxon>
        <taxon>Lactobacillales</taxon>
        <taxon>Lactobacillaceae</taxon>
        <taxon>Liquorilactobacillus</taxon>
    </lineage>
</organism>
<evidence type="ECO:0000256" key="6">
    <source>
        <dbReference type="ARBA" id="ARBA00022500"/>
    </source>
</evidence>
<dbReference type="EMBL" id="KM886864">
    <property type="protein sequence ID" value="AJA33980.1"/>
    <property type="molecule type" value="Genomic_DNA"/>
</dbReference>
<dbReference type="Gene3D" id="2.30.330.10">
    <property type="entry name" value="SpoA-like"/>
    <property type="match status" value="1"/>
</dbReference>
<comment type="similarity">
    <text evidence="3">Belongs to the FliM family.</text>
</comment>
<comment type="subcellular location">
    <subcellularLocation>
        <location evidence="1">Bacterial flagellum basal body</location>
    </subcellularLocation>
    <subcellularLocation>
        <location evidence="2">Cell membrane</location>
        <topology evidence="2">Peripheral membrane protein</topology>
    </subcellularLocation>
</comment>
<dbReference type="Gene3D" id="3.40.1550.10">
    <property type="entry name" value="CheC-like"/>
    <property type="match status" value="1"/>
</dbReference>
<dbReference type="NCBIfam" id="TIGR01397">
    <property type="entry name" value="fliM_switch"/>
    <property type="match status" value="1"/>
</dbReference>
<dbReference type="CDD" id="cd17908">
    <property type="entry name" value="FliM"/>
    <property type="match status" value="1"/>
</dbReference>
<dbReference type="Pfam" id="PF02154">
    <property type="entry name" value="FliM"/>
    <property type="match status" value="1"/>
</dbReference>
<keyword evidence="12" id="KW-0966">Cell projection</keyword>
<evidence type="ECO:0000256" key="3">
    <source>
        <dbReference type="ARBA" id="ARBA00011049"/>
    </source>
</evidence>
<evidence type="ECO:0000256" key="8">
    <source>
        <dbReference type="ARBA" id="ARBA00023136"/>
    </source>
</evidence>
<evidence type="ECO:0000256" key="2">
    <source>
        <dbReference type="ARBA" id="ARBA00004202"/>
    </source>
</evidence>
<accession>A0A0A7RFL8</accession>
<dbReference type="GO" id="GO:0071978">
    <property type="term" value="P:bacterial-type flagellum-dependent swarming motility"/>
    <property type="evidence" value="ECO:0007669"/>
    <property type="project" value="TreeGrafter"/>
</dbReference>
<proteinExistence type="inferred from homology"/>
<dbReference type="SUPFAM" id="SSF103039">
    <property type="entry name" value="CheC-like"/>
    <property type="match status" value="1"/>
</dbReference>
<dbReference type="GO" id="GO:0003774">
    <property type="term" value="F:cytoskeletal motor activity"/>
    <property type="evidence" value="ECO:0007669"/>
    <property type="project" value="InterPro"/>
</dbReference>
<name>A0A0A7RFL8_9LACO</name>
<evidence type="ECO:0000256" key="7">
    <source>
        <dbReference type="ARBA" id="ARBA00022779"/>
    </source>
</evidence>
<dbReference type="GO" id="GO:0005886">
    <property type="term" value="C:plasma membrane"/>
    <property type="evidence" value="ECO:0007669"/>
    <property type="project" value="UniProtKB-SubCell"/>
</dbReference>
<dbReference type="SUPFAM" id="SSF101801">
    <property type="entry name" value="Surface presentation of antigens (SPOA)"/>
    <property type="match status" value="1"/>
</dbReference>
<keyword evidence="12" id="KW-0969">Cilium</keyword>
<dbReference type="InterPro" id="IPR001543">
    <property type="entry name" value="FliN-like_C"/>
</dbReference>
<keyword evidence="9" id="KW-0975">Bacterial flagellum</keyword>
<keyword evidence="6" id="KW-0145">Chemotaxis</keyword>
<sequence length="343" mass="38952">MDQVLSQQEIDKLLAAMNNGEIDQEKIEEEEKTPKVKPYDFRRPIKLSKEYVNTLHMIFEDFSKMSTNILSNLLRVNVTLQLASIEQVSFDEFIHSIPRVTLIGLFHSALADETPMKGIQMVEINPQLCMRLVELLCGGTEVETTKKTTNNNVVDDKSFTDIELAILREVLKELGIVFQNSWKDIVQMETELDDLDTNPQMLQTMSPNEPVVLTTFTMQIGDMSTFLNICIPYVFFEGISDKLSFKNWFDSSQKLSKDDERELERGLNNVGVSLEARLGSAQMEMADFLHLEVGDVIKLDRKTSAPLDTYVNGIPFYQAKPGKKDGNLAVELLDKLEGDPEDE</sequence>
<dbReference type="InterPro" id="IPR001689">
    <property type="entry name" value="Flag_FliM"/>
</dbReference>
<dbReference type="GO" id="GO:0009425">
    <property type="term" value="C:bacterial-type flagellum basal body"/>
    <property type="evidence" value="ECO:0007669"/>
    <property type="project" value="UniProtKB-SubCell"/>
</dbReference>
<evidence type="ECO:0000256" key="5">
    <source>
        <dbReference type="ARBA" id="ARBA00022475"/>
    </source>
</evidence>
<reference evidence="12" key="1">
    <citation type="journal article" date="2014" name="Appl. Environ. Microbiol.">
        <title>Detection and genomic characterization of motility in Lactobacillus curvatus: confirmation of motility in a species outside the Lactobacillus salivarius clade.</title>
        <authorList>
            <person name="Cousin F.J."/>
            <person name="Lynch S.M."/>
            <person name="Harris H.M."/>
            <person name="McCann A."/>
            <person name="Lynch D.B."/>
            <person name="Neville B.A."/>
            <person name="Irisawa T."/>
            <person name="Okada S."/>
            <person name="Endo A."/>
            <person name="O'Toole P.W."/>
        </authorList>
    </citation>
    <scope>NUCLEOTIDE SEQUENCE</scope>
    <source>
        <strain evidence="12">DSM 18630</strain>
    </source>
</reference>
<protein>
    <recommendedName>
        <fullName evidence="4 10">Flagellar motor switch protein FliM</fullName>
    </recommendedName>
</protein>
<evidence type="ECO:0000256" key="1">
    <source>
        <dbReference type="ARBA" id="ARBA00004117"/>
    </source>
</evidence>
<dbReference type="PRINTS" id="PR00955">
    <property type="entry name" value="FLGMOTORFLIM"/>
</dbReference>
<dbReference type="PANTHER" id="PTHR30034">
    <property type="entry name" value="FLAGELLAR MOTOR SWITCH PROTEIN FLIM"/>
    <property type="match status" value="1"/>
</dbReference>
<evidence type="ECO:0000256" key="10">
    <source>
        <dbReference type="NCBIfam" id="TIGR01397"/>
    </source>
</evidence>
<dbReference type="PANTHER" id="PTHR30034:SF6">
    <property type="entry name" value="YOP PROTEINS TRANSLOCATION PROTEIN Q"/>
    <property type="match status" value="1"/>
</dbReference>
<dbReference type="GO" id="GO:0050918">
    <property type="term" value="P:positive chemotaxis"/>
    <property type="evidence" value="ECO:0007669"/>
    <property type="project" value="TreeGrafter"/>
</dbReference>
<dbReference type="AlphaFoldDB" id="A0A0A7RFL8"/>
<keyword evidence="5" id="KW-1003">Cell membrane</keyword>
<feature type="domain" description="Flagellar motor switch protein FliN-like C-terminal" evidence="11">
    <location>
        <begin position="267"/>
        <end position="336"/>
    </location>
</feature>
<gene>
    <name evidence="12" type="primary">fliM</name>
</gene>
<keyword evidence="7" id="KW-0283">Flagellar rotation</keyword>
<evidence type="ECO:0000259" key="11">
    <source>
        <dbReference type="Pfam" id="PF01052"/>
    </source>
</evidence>
<dbReference type="PIRSF" id="PIRSF002888">
    <property type="entry name" value="FliM"/>
    <property type="match status" value="1"/>
</dbReference>
<dbReference type="InterPro" id="IPR036429">
    <property type="entry name" value="SpoA-like_sf"/>
</dbReference>
<keyword evidence="8" id="KW-0472">Membrane</keyword>
<dbReference type="InterPro" id="IPR028976">
    <property type="entry name" value="CheC-like_sf"/>
</dbReference>
<evidence type="ECO:0000256" key="4">
    <source>
        <dbReference type="ARBA" id="ARBA00021898"/>
    </source>
</evidence>
<evidence type="ECO:0000313" key="12">
    <source>
        <dbReference type="EMBL" id="AJA33980.1"/>
    </source>
</evidence>
<keyword evidence="12" id="KW-0282">Flagellum</keyword>
<dbReference type="GeneID" id="98318876"/>